<keyword evidence="1" id="KW-0732">Signal</keyword>
<feature type="signal peptide" evidence="1">
    <location>
        <begin position="1"/>
        <end position="17"/>
    </location>
</feature>
<dbReference type="Proteomes" id="UP000231259">
    <property type="component" value="Unassembled WGS sequence"/>
</dbReference>
<feature type="chain" id="PRO_5013883338" description="SsuA/THI5-like domain-containing protein" evidence="1">
    <location>
        <begin position="18"/>
        <end position="327"/>
    </location>
</feature>
<comment type="caution">
    <text evidence="3">The sequence shown here is derived from an EMBL/GenBank/DDBJ whole genome shotgun (WGS) entry which is preliminary data.</text>
</comment>
<dbReference type="Gene3D" id="3.40.190.10">
    <property type="entry name" value="Periplasmic binding protein-like II"/>
    <property type="match status" value="2"/>
</dbReference>
<evidence type="ECO:0000259" key="2">
    <source>
        <dbReference type="Pfam" id="PF09084"/>
    </source>
</evidence>
<dbReference type="RefSeq" id="WP_099911774.1">
    <property type="nucleotide sequence ID" value="NZ_AWWI01000109.1"/>
</dbReference>
<dbReference type="PANTHER" id="PTHR30024">
    <property type="entry name" value="ALIPHATIC SULFONATES-BINDING PROTEIN-RELATED"/>
    <property type="match status" value="1"/>
</dbReference>
<dbReference type="Pfam" id="PF09084">
    <property type="entry name" value="NMT1"/>
    <property type="match status" value="1"/>
</dbReference>
<name>A0A2G8RC98_9RHOB</name>
<reference evidence="3 4" key="1">
    <citation type="submission" date="2013-09" db="EMBL/GenBank/DDBJ databases">
        <title>Genome sequencing of Phaeobacter antarcticus sp. nov. SM1211.</title>
        <authorList>
            <person name="Zhang X.-Y."/>
            <person name="Liu C."/>
            <person name="Chen X.-L."/>
            <person name="Xie B.-B."/>
            <person name="Qin Q.-L."/>
            <person name="Rong J.-C."/>
            <person name="Zhang Y.-Z."/>
        </authorList>
    </citation>
    <scope>NUCLEOTIDE SEQUENCE [LARGE SCALE GENOMIC DNA]</scope>
    <source>
        <strain evidence="3 4">SM1211</strain>
    </source>
</reference>
<dbReference type="EMBL" id="AWWI01000109">
    <property type="protein sequence ID" value="PIL19167.1"/>
    <property type="molecule type" value="Genomic_DNA"/>
</dbReference>
<keyword evidence="4" id="KW-1185">Reference proteome</keyword>
<evidence type="ECO:0000313" key="4">
    <source>
        <dbReference type="Proteomes" id="UP000231259"/>
    </source>
</evidence>
<dbReference type="OrthoDB" id="9134331at2"/>
<feature type="domain" description="SsuA/THI5-like" evidence="2">
    <location>
        <begin position="44"/>
        <end position="182"/>
    </location>
</feature>
<accession>A0A2G8RC98</accession>
<dbReference type="InterPro" id="IPR015168">
    <property type="entry name" value="SsuA/THI5"/>
</dbReference>
<gene>
    <name evidence="3" type="ORF">P775_15990</name>
</gene>
<sequence>MRILSFAAALMGAFVSAADGADAQNLRIGYWSSGSSLGFGSFLKEGGYLEAQGFDVTFVTFPDVNAPTKALAAGGIDFAIGASAGGAMSVTADGLPMSIILATQVADLKFVVPKDSAITKMEDLSGKKIGMSPAGSATASISTAILDKNYGISGSDLEAVPGNDSRLAQFLVQGDIDAAALRTVSLALLRDQEFREIGSFKEEWAKITGAPGAPILAVGVVRNAWLDEFGEEGAARIIAGMRNALADGSANKDKVISALVNAAALSESDADAYATLWDDIYIVTMTPDDVKSLSTTFDTFKEVGVLSGDFAEDAVLTAPFEISKSID</sequence>
<dbReference type="SUPFAM" id="SSF53850">
    <property type="entry name" value="Periplasmic binding protein-like II"/>
    <property type="match status" value="1"/>
</dbReference>
<evidence type="ECO:0000313" key="3">
    <source>
        <dbReference type="EMBL" id="PIL19167.1"/>
    </source>
</evidence>
<dbReference type="AlphaFoldDB" id="A0A2G8RC98"/>
<organism evidence="3 4">
    <name type="scientific">Puniceibacterium antarcticum</name>
    <dbReference type="NCBI Taxonomy" id="1206336"/>
    <lineage>
        <taxon>Bacteria</taxon>
        <taxon>Pseudomonadati</taxon>
        <taxon>Pseudomonadota</taxon>
        <taxon>Alphaproteobacteria</taxon>
        <taxon>Rhodobacterales</taxon>
        <taxon>Paracoccaceae</taxon>
        <taxon>Puniceibacterium</taxon>
    </lineage>
</organism>
<protein>
    <recommendedName>
        <fullName evidence="2">SsuA/THI5-like domain-containing protein</fullName>
    </recommendedName>
</protein>
<proteinExistence type="predicted"/>
<evidence type="ECO:0000256" key="1">
    <source>
        <dbReference type="SAM" id="SignalP"/>
    </source>
</evidence>